<evidence type="ECO:0000313" key="2">
    <source>
        <dbReference type="EnsemblMetazoa" id="XP_022663910"/>
    </source>
</evidence>
<sequence>MTREKRKIGRDAKAVPRENSVQALAEEMEKKIAEEFRKLIAKQHCKENRVSLKEILKLPDVKAAPAKNGKPKQSNLASSESVNGASAQNGATSPGKNASKVASDVQPSAENNGDDESFGVAGALTTSPMEMPRFDYPEDMRNRSRNSLGVLLMQMLANADGAIMSHQRNRGLRFRHVPLNFDRSSNGVPVVTRPSDHARISIGRPSSQSLADLAELPFLPLLRHSAHLRERNASRQQRLQRQLLQEQPASQSASQPQQQLQQQQLQQQQQGRSQPIDGTALATVVCDHNRGPPWRGRFSVLAEESDATNTDDSDTLSDDYSALLNRDNEFVIIMETDDRDFLPLQSPDDISGFRGPQMMAHDVGWPLPVLSSEARILRRRRGRRAGLRLSERSTGSNRSTDNMPLPIVNRHQTADSAETRSSGNANREQLHVASASPSMESAANHLANRPDHAIACIRQLLDQVIRISQEGSSASTSEQTLPRNESMAGLRRSTILPRESTGRRRSTPRRNRGSAEPVPPPGYPTARVFLRRPVRMSRAGRARRSRNQRARAVGTLRRSLENVEGRHPLLPPSPRPRARSTQGEQTGVRQPDDLPPEQTQQAEQSQEEQEQQRQQQRQQQLPDQKRNGPSNAAPPRVSRNGKARRF</sequence>
<feature type="region of interest" description="Disordered" evidence="1">
    <location>
        <begin position="54"/>
        <end position="140"/>
    </location>
</feature>
<accession>A0A7M7KP86</accession>
<protein>
    <submittedName>
        <fullName evidence="2">Uncharacterized protein</fullName>
    </submittedName>
</protein>
<feature type="compositionally biased region" description="Polar residues" evidence="1">
    <location>
        <begin position="470"/>
        <end position="483"/>
    </location>
</feature>
<evidence type="ECO:0000256" key="1">
    <source>
        <dbReference type="SAM" id="MobiDB-lite"/>
    </source>
</evidence>
<dbReference type="AlphaFoldDB" id="A0A7M7KP86"/>
<dbReference type="Proteomes" id="UP000594260">
    <property type="component" value="Unplaced"/>
</dbReference>
<name>A0A7M7KP86_VARDE</name>
<feature type="region of interest" description="Disordered" evidence="1">
    <location>
        <begin position="230"/>
        <end position="275"/>
    </location>
</feature>
<dbReference type="GeneID" id="111251529"/>
<reference evidence="2" key="1">
    <citation type="submission" date="2021-01" db="UniProtKB">
        <authorList>
            <consortium name="EnsemblMetazoa"/>
        </authorList>
    </citation>
    <scope>IDENTIFICATION</scope>
</reference>
<feature type="compositionally biased region" description="Low complexity" evidence="1">
    <location>
        <begin position="235"/>
        <end position="270"/>
    </location>
</feature>
<dbReference type="KEGG" id="vde:111251529"/>
<feature type="compositionally biased region" description="Basic residues" evidence="1">
    <location>
        <begin position="529"/>
        <end position="549"/>
    </location>
</feature>
<proteinExistence type="predicted"/>
<feature type="region of interest" description="Disordered" evidence="1">
    <location>
        <begin position="470"/>
        <end position="646"/>
    </location>
</feature>
<dbReference type="InParanoid" id="A0A7M7KP86"/>
<evidence type="ECO:0000313" key="3">
    <source>
        <dbReference type="Proteomes" id="UP000594260"/>
    </source>
</evidence>
<feature type="compositionally biased region" description="Basic and acidic residues" evidence="1">
    <location>
        <begin position="558"/>
        <end position="567"/>
    </location>
</feature>
<dbReference type="RefSeq" id="XP_022663910.1">
    <property type="nucleotide sequence ID" value="XM_022808175.1"/>
</dbReference>
<organism evidence="2 3">
    <name type="scientific">Varroa destructor</name>
    <name type="common">Honeybee mite</name>
    <dbReference type="NCBI Taxonomy" id="109461"/>
    <lineage>
        <taxon>Eukaryota</taxon>
        <taxon>Metazoa</taxon>
        <taxon>Ecdysozoa</taxon>
        <taxon>Arthropoda</taxon>
        <taxon>Chelicerata</taxon>
        <taxon>Arachnida</taxon>
        <taxon>Acari</taxon>
        <taxon>Parasitiformes</taxon>
        <taxon>Mesostigmata</taxon>
        <taxon>Gamasina</taxon>
        <taxon>Dermanyssoidea</taxon>
        <taxon>Varroidae</taxon>
        <taxon>Varroa</taxon>
    </lineage>
</organism>
<keyword evidence="3" id="KW-1185">Reference proteome</keyword>
<feature type="region of interest" description="Disordered" evidence="1">
    <location>
        <begin position="385"/>
        <end position="445"/>
    </location>
</feature>
<dbReference type="EnsemblMetazoa" id="XM_022808175">
    <property type="protein sequence ID" value="XP_022663910"/>
    <property type="gene ID" value="LOC111251529"/>
</dbReference>
<feature type="compositionally biased region" description="Polar residues" evidence="1">
    <location>
        <begin position="71"/>
        <end position="96"/>
    </location>
</feature>
<feature type="compositionally biased region" description="Polar residues" evidence="1">
    <location>
        <begin position="410"/>
        <end position="427"/>
    </location>
</feature>
<feature type="compositionally biased region" description="Basic residues" evidence="1">
    <location>
        <begin position="503"/>
        <end position="512"/>
    </location>
</feature>